<feature type="transmembrane region" description="Helical" evidence="5">
    <location>
        <begin position="67"/>
        <end position="87"/>
    </location>
</feature>
<dbReference type="PANTHER" id="PTHR10783">
    <property type="entry name" value="XENOTROPIC AND POLYTROPIC RETROVIRUS RECEPTOR 1-RELATED"/>
    <property type="match status" value="1"/>
</dbReference>
<sequence length="384" mass="44615">MAELDVPLDELDTFSLLLPLPYRLASTLVLGVWLWGVNLQVLQRHGIDTPALIRYSARTDPPPHLSVYRFATVLTTPLAASLIYFWWWTAGGQQERVIAHSLVPNVTLILVLALAFLIPQRWLYPREFWPATGRLRLLHTFRRILVGGIARPEEGKFGDVLLADALTSYSRPLSELYIVFYMMAHQQATTNRIDRSSAIAVPIIMSIPFVIRFKQCITDWQPYNALKYATAFPAIAVSTFMRLEEPYINHGNLHAIWMLTALTNALYSYYWDVTRDWDLTLLTPKRASPDHPYGLRRTRIFSDTRLYYAMIFIDLLLRFAWALKLSPHLEHYYDIELGIFLLELLEVVRRFLWIFFRIETEWVRSRQPSGMVVLSELGPKIDED</sequence>
<keyword evidence="4 5" id="KW-0472">Membrane</keyword>
<reference evidence="7 8" key="1">
    <citation type="journal article" date="2012" name="PLoS Pathog.">
        <title>Diverse lifestyles and strategies of plant pathogenesis encoded in the genomes of eighteen Dothideomycetes fungi.</title>
        <authorList>
            <person name="Ohm R.A."/>
            <person name="Feau N."/>
            <person name="Henrissat B."/>
            <person name="Schoch C.L."/>
            <person name="Horwitz B.A."/>
            <person name="Barry K.W."/>
            <person name="Condon B.J."/>
            <person name="Copeland A.C."/>
            <person name="Dhillon B."/>
            <person name="Glaser F."/>
            <person name="Hesse C.N."/>
            <person name="Kosti I."/>
            <person name="LaButti K."/>
            <person name="Lindquist E.A."/>
            <person name="Lucas S."/>
            <person name="Salamov A.A."/>
            <person name="Bradshaw R.E."/>
            <person name="Ciuffetti L."/>
            <person name="Hamelin R.C."/>
            <person name="Kema G.H.J."/>
            <person name="Lawrence C."/>
            <person name="Scott J.A."/>
            <person name="Spatafora J.W."/>
            <person name="Turgeon B.G."/>
            <person name="de Wit P.J.G.M."/>
            <person name="Zhong S."/>
            <person name="Goodwin S.B."/>
            <person name="Grigoriev I.V."/>
        </authorList>
    </citation>
    <scope>NUCLEOTIDE SEQUENCE [LARGE SCALE GENOMIC DNA]</scope>
    <source>
        <strain evidence="7 8">UAMH 10762</strain>
    </source>
</reference>
<gene>
    <name evidence="7" type="ORF">BAUCODRAFT_80591</name>
</gene>
<dbReference type="GeneID" id="19117360"/>
<accession>M2LBB8</accession>
<feature type="transmembrane region" description="Helical" evidence="5">
    <location>
        <begin position="306"/>
        <end position="323"/>
    </location>
</feature>
<dbReference type="HOGENOM" id="CLU_024081_2_1_1"/>
<feature type="transmembrane region" description="Helical" evidence="5">
    <location>
        <begin position="20"/>
        <end position="37"/>
    </location>
</feature>
<proteinExistence type="predicted"/>
<dbReference type="EMBL" id="KB445564">
    <property type="protein sequence ID" value="EMC91122.1"/>
    <property type="molecule type" value="Genomic_DNA"/>
</dbReference>
<evidence type="ECO:0000256" key="2">
    <source>
        <dbReference type="ARBA" id="ARBA00022692"/>
    </source>
</evidence>
<dbReference type="PROSITE" id="PS51380">
    <property type="entry name" value="EXS"/>
    <property type="match status" value="1"/>
</dbReference>
<keyword evidence="8" id="KW-1185">Reference proteome</keyword>
<dbReference type="OMA" id="FRRWIWI"/>
<dbReference type="PANTHER" id="PTHR10783:SF46">
    <property type="entry name" value="PROTEIN ERD1 HOMOLOG 2"/>
    <property type="match status" value="1"/>
</dbReference>
<protein>
    <recommendedName>
        <fullName evidence="6">EXS domain-containing protein</fullName>
    </recommendedName>
</protein>
<dbReference type="InterPro" id="IPR004342">
    <property type="entry name" value="EXS_C"/>
</dbReference>
<dbReference type="OrthoDB" id="2159384at2759"/>
<keyword evidence="2 5" id="KW-0812">Transmembrane</keyword>
<evidence type="ECO:0000256" key="5">
    <source>
        <dbReference type="SAM" id="Phobius"/>
    </source>
</evidence>
<evidence type="ECO:0000313" key="8">
    <source>
        <dbReference type="Proteomes" id="UP000011761"/>
    </source>
</evidence>
<evidence type="ECO:0000256" key="4">
    <source>
        <dbReference type="ARBA" id="ARBA00023136"/>
    </source>
</evidence>
<dbReference type="GO" id="GO:0005737">
    <property type="term" value="C:cytoplasm"/>
    <property type="evidence" value="ECO:0007669"/>
    <property type="project" value="TreeGrafter"/>
</dbReference>
<name>M2LBB8_BAUPA</name>
<dbReference type="eggNOG" id="KOG1162">
    <property type="taxonomic scope" value="Eukaryota"/>
</dbReference>
<dbReference type="Pfam" id="PF03124">
    <property type="entry name" value="EXS"/>
    <property type="match status" value="1"/>
</dbReference>
<comment type="subcellular location">
    <subcellularLocation>
        <location evidence="1">Membrane</location>
        <topology evidence="1">Multi-pass membrane protein</topology>
    </subcellularLocation>
</comment>
<dbReference type="AlphaFoldDB" id="M2LBB8"/>
<organism evidence="7 8">
    <name type="scientific">Baudoinia panamericana (strain UAMH 10762)</name>
    <name type="common">Angels' share fungus</name>
    <name type="synonym">Baudoinia compniacensis (strain UAMH 10762)</name>
    <dbReference type="NCBI Taxonomy" id="717646"/>
    <lineage>
        <taxon>Eukaryota</taxon>
        <taxon>Fungi</taxon>
        <taxon>Dikarya</taxon>
        <taxon>Ascomycota</taxon>
        <taxon>Pezizomycotina</taxon>
        <taxon>Dothideomycetes</taxon>
        <taxon>Dothideomycetidae</taxon>
        <taxon>Mycosphaerellales</taxon>
        <taxon>Teratosphaeriaceae</taxon>
        <taxon>Baudoinia</taxon>
    </lineage>
</organism>
<dbReference type="STRING" id="717646.M2LBB8"/>
<evidence type="ECO:0000313" key="7">
    <source>
        <dbReference type="EMBL" id="EMC91122.1"/>
    </source>
</evidence>
<dbReference type="Proteomes" id="UP000011761">
    <property type="component" value="Unassembled WGS sequence"/>
</dbReference>
<feature type="domain" description="EXS" evidence="6">
    <location>
        <begin position="192"/>
        <end position="384"/>
    </location>
</feature>
<evidence type="ECO:0000256" key="1">
    <source>
        <dbReference type="ARBA" id="ARBA00004141"/>
    </source>
</evidence>
<dbReference type="GO" id="GO:0016020">
    <property type="term" value="C:membrane"/>
    <property type="evidence" value="ECO:0007669"/>
    <property type="project" value="UniProtKB-SubCell"/>
</dbReference>
<evidence type="ECO:0000256" key="3">
    <source>
        <dbReference type="ARBA" id="ARBA00022989"/>
    </source>
</evidence>
<evidence type="ECO:0000259" key="6">
    <source>
        <dbReference type="PROSITE" id="PS51380"/>
    </source>
</evidence>
<dbReference type="RefSeq" id="XP_007681538.1">
    <property type="nucleotide sequence ID" value="XM_007683348.1"/>
</dbReference>
<feature type="transmembrane region" description="Helical" evidence="5">
    <location>
        <begin position="99"/>
        <end position="118"/>
    </location>
</feature>
<keyword evidence="3 5" id="KW-1133">Transmembrane helix</keyword>
<dbReference type="KEGG" id="bcom:BAUCODRAFT_80591"/>